<dbReference type="Gene3D" id="2.30.22.10">
    <property type="entry name" value="Head domain of nucleotide exchange factor GrpE"/>
    <property type="match status" value="1"/>
</dbReference>
<gene>
    <name evidence="5" type="primary">GRPE</name>
</gene>
<dbReference type="PRINTS" id="PR00773">
    <property type="entry name" value="GRPEPROTEIN"/>
</dbReference>
<dbReference type="PANTHER" id="PTHR21237">
    <property type="entry name" value="GRPE PROTEIN"/>
    <property type="match status" value="1"/>
</dbReference>
<dbReference type="GO" id="GO:0006457">
    <property type="term" value="P:protein folding"/>
    <property type="evidence" value="ECO:0007669"/>
    <property type="project" value="InterPro"/>
</dbReference>
<evidence type="ECO:0000256" key="1">
    <source>
        <dbReference type="ARBA" id="ARBA00009054"/>
    </source>
</evidence>
<sequence>MAENENNAKGFRQEADDKKEDDDKKESAVPESVDAILEKERQKSLRLLADYQNLEKQIIDRVNSRGDKIILDFLTVYEDFIRTKDAYEKEGGNVDNLNGIIKNMESILGNYDVKSIETEGKKFDPKFHEVIQELEDNDHEEGTIVKEIAKGYIIRGEVMKYSKVCVSKK</sequence>
<dbReference type="HAMAP" id="MF_01151">
    <property type="entry name" value="GrpE"/>
    <property type="match status" value="1"/>
</dbReference>
<keyword evidence="5" id="KW-0346">Stress response</keyword>
<dbReference type="Gene3D" id="3.90.20.20">
    <property type="match status" value="1"/>
</dbReference>
<dbReference type="SUPFAM" id="SSF58014">
    <property type="entry name" value="Coiled-coil domain of nucleotide exchange factor GrpE"/>
    <property type="match status" value="1"/>
</dbReference>
<evidence type="ECO:0000256" key="4">
    <source>
        <dbReference type="SAM" id="MobiDB-lite"/>
    </source>
</evidence>
<evidence type="ECO:0000256" key="3">
    <source>
        <dbReference type="RuleBase" id="RU004478"/>
    </source>
</evidence>
<dbReference type="EMBL" id="KF900417">
    <property type="protein sequence ID" value="AIE94213.1"/>
    <property type="molecule type" value="Genomic_DNA"/>
</dbReference>
<dbReference type="InterPro" id="IPR013805">
    <property type="entry name" value="GrpE_CC"/>
</dbReference>
<feature type="compositionally biased region" description="Basic and acidic residues" evidence="4">
    <location>
        <begin position="11"/>
        <end position="28"/>
    </location>
</feature>
<keyword evidence="2" id="KW-0143">Chaperone</keyword>
<dbReference type="AlphaFoldDB" id="A0A075FS95"/>
<feature type="region of interest" description="Disordered" evidence="4">
    <location>
        <begin position="1"/>
        <end position="33"/>
    </location>
</feature>
<dbReference type="InterPro" id="IPR009012">
    <property type="entry name" value="GrpE_head"/>
</dbReference>
<dbReference type="GO" id="GO:0042803">
    <property type="term" value="F:protein homodimerization activity"/>
    <property type="evidence" value="ECO:0007669"/>
    <property type="project" value="InterPro"/>
</dbReference>
<comment type="similarity">
    <text evidence="1 3">Belongs to the GrpE family.</text>
</comment>
<evidence type="ECO:0000313" key="5">
    <source>
        <dbReference type="EMBL" id="AIE94213.1"/>
    </source>
</evidence>
<dbReference type="InterPro" id="IPR000740">
    <property type="entry name" value="GrpE"/>
</dbReference>
<dbReference type="GO" id="GO:0000774">
    <property type="term" value="F:adenyl-nucleotide exchange factor activity"/>
    <property type="evidence" value="ECO:0007669"/>
    <property type="project" value="InterPro"/>
</dbReference>
<dbReference type="GO" id="GO:0051087">
    <property type="term" value="F:protein-folding chaperone binding"/>
    <property type="evidence" value="ECO:0007669"/>
    <property type="project" value="InterPro"/>
</dbReference>
<accession>A0A075FS95</accession>
<organism evidence="5">
    <name type="scientific">uncultured marine thaumarchaeote AD1000_44_B05</name>
    <dbReference type="NCBI Taxonomy" id="1455917"/>
    <lineage>
        <taxon>Archaea</taxon>
        <taxon>Nitrososphaerota</taxon>
        <taxon>environmental samples</taxon>
    </lineage>
</organism>
<dbReference type="Pfam" id="PF01025">
    <property type="entry name" value="GrpE"/>
    <property type="match status" value="1"/>
</dbReference>
<protein>
    <submittedName>
        <fullName evidence="5">Heat shock protein (GRPE)</fullName>
    </submittedName>
</protein>
<reference evidence="5" key="1">
    <citation type="journal article" date="2014" name="Genome Biol. Evol.">
        <title>Pangenome evidence for extensive interdomain horizontal transfer affecting lineage core and shell genes in uncultured planktonic thaumarchaeota and euryarchaeota.</title>
        <authorList>
            <person name="Deschamps P."/>
            <person name="Zivanovic Y."/>
            <person name="Moreira D."/>
            <person name="Rodriguez-Valera F."/>
            <person name="Lopez-Garcia P."/>
        </authorList>
    </citation>
    <scope>NUCLEOTIDE SEQUENCE</scope>
</reference>
<name>A0A075FS95_9ARCH</name>
<evidence type="ECO:0000256" key="2">
    <source>
        <dbReference type="ARBA" id="ARBA00023186"/>
    </source>
</evidence>
<proteinExistence type="inferred from homology"/>
<dbReference type="GO" id="GO:0051082">
    <property type="term" value="F:unfolded protein binding"/>
    <property type="evidence" value="ECO:0007669"/>
    <property type="project" value="TreeGrafter"/>
</dbReference>
<dbReference type="PANTHER" id="PTHR21237:SF23">
    <property type="entry name" value="GRPE PROTEIN HOMOLOG, MITOCHONDRIAL"/>
    <property type="match status" value="1"/>
</dbReference>
<dbReference type="SUPFAM" id="SSF51064">
    <property type="entry name" value="Head domain of nucleotide exchange factor GrpE"/>
    <property type="match status" value="1"/>
</dbReference>